<dbReference type="Proteomes" id="UP000519897">
    <property type="component" value="Unassembled WGS sequence"/>
</dbReference>
<dbReference type="RefSeq" id="WP_062554732.1">
    <property type="nucleotide sequence ID" value="NZ_CP049250.1"/>
</dbReference>
<organism evidence="2 3">
    <name type="scientific">Rhizobium rhizoryzae</name>
    <dbReference type="NCBI Taxonomy" id="451876"/>
    <lineage>
        <taxon>Bacteria</taxon>
        <taxon>Pseudomonadati</taxon>
        <taxon>Pseudomonadota</taxon>
        <taxon>Alphaproteobacteria</taxon>
        <taxon>Hyphomicrobiales</taxon>
        <taxon>Rhizobiaceae</taxon>
        <taxon>Rhizobium/Agrobacterium group</taxon>
        <taxon>Rhizobium</taxon>
    </lineage>
</organism>
<dbReference type="AlphaFoldDB" id="A0A7W6LE31"/>
<protein>
    <recommendedName>
        <fullName evidence="4">Cold-shock protein</fullName>
    </recommendedName>
</protein>
<gene>
    <name evidence="2" type="ORF">GGQ72_000122</name>
</gene>
<dbReference type="EMBL" id="JACIEC010000001">
    <property type="protein sequence ID" value="MBB4141623.1"/>
    <property type="molecule type" value="Genomic_DNA"/>
</dbReference>
<feature type="region of interest" description="Disordered" evidence="1">
    <location>
        <begin position="57"/>
        <end position="95"/>
    </location>
</feature>
<evidence type="ECO:0000256" key="1">
    <source>
        <dbReference type="SAM" id="MobiDB-lite"/>
    </source>
</evidence>
<evidence type="ECO:0000313" key="3">
    <source>
        <dbReference type="Proteomes" id="UP000519897"/>
    </source>
</evidence>
<name>A0A7W6LE31_9HYPH</name>
<feature type="region of interest" description="Disordered" evidence="1">
    <location>
        <begin position="17"/>
        <end position="42"/>
    </location>
</feature>
<feature type="compositionally biased region" description="Polar residues" evidence="1">
    <location>
        <begin position="86"/>
        <end position="95"/>
    </location>
</feature>
<proteinExistence type="predicted"/>
<accession>A0A7W6LE31</accession>
<sequence length="95" mass="10416">MARNRYIAGDRIVLKAGPSGQAQGEGRIISVQPESQSGGPTRYRVRFNEENFDRTVGEDDIDASLSISGKQPPKAGEERKPASGWINLNSMKIKK</sequence>
<evidence type="ECO:0008006" key="4">
    <source>
        <dbReference type="Google" id="ProtNLM"/>
    </source>
</evidence>
<comment type="caution">
    <text evidence="2">The sequence shown here is derived from an EMBL/GenBank/DDBJ whole genome shotgun (WGS) entry which is preliminary data.</text>
</comment>
<evidence type="ECO:0000313" key="2">
    <source>
        <dbReference type="EMBL" id="MBB4141623.1"/>
    </source>
</evidence>
<reference evidence="2 3" key="1">
    <citation type="submission" date="2020-08" db="EMBL/GenBank/DDBJ databases">
        <title>Genomic Encyclopedia of Type Strains, Phase IV (KMG-IV): sequencing the most valuable type-strain genomes for metagenomic binning, comparative biology and taxonomic classification.</title>
        <authorList>
            <person name="Goeker M."/>
        </authorList>
    </citation>
    <scope>NUCLEOTIDE SEQUENCE [LARGE SCALE GENOMIC DNA]</scope>
    <source>
        <strain evidence="2 3">DSM 29514</strain>
    </source>
</reference>
<keyword evidence="3" id="KW-1185">Reference proteome</keyword>